<feature type="compositionally biased region" description="Basic and acidic residues" evidence="1">
    <location>
        <begin position="635"/>
        <end position="646"/>
    </location>
</feature>
<protein>
    <submittedName>
        <fullName evidence="2">Uncharacterized protein</fullName>
    </submittedName>
</protein>
<gene>
    <name evidence="2" type="ORF">F5891DRAFT_1187824</name>
</gene>
<feature type="compositionally biased region" description="Basic and acidic residues" evidence="1">
    <location>
        <begin position="36"/>
        <end position="53"/>
    </location>
</feature>
<evidence type="ECO:0000313" key="2">
    <source>
        <dbReference type="EMBL" id="KAG1901132.1"/>
    </source>
</evidence>
<evidence type="ECO:0000313" key="3">
    <source>
        <dbReference type="Proteomes" id="UP001195769"/>
    </source>
</evidence>
<feature type="compositionally biased region" description="Basic residues" evidence="1">
    <location>
        <begin position="380"/>
        <end position="389"/>
    </location>
</feature>
<accession>A0AAD4E7Q1</accession>
<evidence type="ECO:0000256" key="1">
    <source>
        <dbReference type="SAM" id="MobiDB-lite"/>
    </source>
</evidence>
<feature type="region of interest" description="Disordered" evidence="1">
    <location>
        <begin position="36"/>
        <end position="56"/>
    </location>
</feature>
<proteinExistence type="predicted"/>
<feature type="region of interest" description="Disordered" evidence="1">
    <location>
        <begin position="365"/>
        <end position="415"/>
    </location>
</feature>
<dbReference type="RefSeq" id="XP_041226708.1">
    <property type="nucleotide sequence ID" value="XM_041366906.1"/>
</dbReference>
<dbReference type="AlphaFoldDB" id="A0AAD4E7Q1"/>
<name>A0AAD4E7Q1_9AGAM</name>
<reference evidence="2" key="1">
    <citation type="journal article" date="2020" name="New Phytol.">
        <title>Comparative genomics reveals dynamic genome evolution in host specialist ectomycorrhizal fungi.</title>
        <authorList>
            <person name="Lofgren L.A."/>
            <person name="Nguyen N.H."/>
            <person name="Vilgalys R."/>
            <person name="Ruytinx J."/>
            <person name="Liao H.L."/>
            <person name="Branco S."/>
            <person name="Kuo A."/>
            <person name="LaButti K."/>
            <person name="Lipzen A."/>
            <person name="Andreopoulos W."/>
            <person name="Pangilinan J."/>
            <person name="Riley R."/>
            <person name="Hundley H."/>
            <person name="Na H."/>
            <person name="Barry K."/>
            <person name="Grigoriev I.V."/>
            <person name="Stajich J.E."/>
            <person name="Kennedy P.G."/>
        </authorList>
    </citation>
    <scope>NUCLEOTIDE SEQUENCE</scope>
    <source>
        <strain evidence="2">FC203</strain>
    </source>
</reference>
<dbReference type="GeneID" id="64661204"/>
<feature type="region of interest" description="Disordered" evidence="1">
    <location>
        <begin position="614"/>
        <end position="646"/>
    </location>
</feature>
<dbReference type="EMBL" id="JABBWK010000023">
    <property type="protein sequence ID" value="KAG1901132.1"/>
    <property type="molecule type" value="Genomic_DNA"/>
</dbReference>
<sequence length="838" mass="93055">MFLKSRGRVVHGVNYWNIYANYFKENMEKEVARLTEDETHDAEGKGKGKEVCRPDMQGTPSTRLRTHCYEKFKDTFPDAYQDILDMFDEAAVLGATTQTISQCGQSFQRLCKKVAGMLDSSAARFGFEAAVVLCGKIVNQDASLGHVHTTPGAGGFFETQCHANDDTIIAHIKAHVFNTTSLSAVEESFNVDDSNGVESSLSDDTSDIQILEGRDVALKWLKRELTRQVGTLLVYLFLRTGVYKITLEHCGGKFVSDKNFPWKLMPNALADDWLCITSYPAHKCLLPGEYHSNTSKSKAIGGLMQKEISALVDALKAGTMVVVKVSAKFQVAIIASEVPVIIGEAPPSDYLHPGARRMFTDGHTDFNGPSRAKPTTAATKVKKAQKGHNARPISQQDEPHDEVRSLPQMTGPPPSRPFVMVMKPLPRPAPPPSRPFVMATKPTMLDVISILTSDSEEELLEKPDDGKGKKRKLKFAAVARTLKKHAPSAEAVKDMKGEMKGGPTSPLTVGSSSDEPLAPAALASKRLRNVNGSHYVEGRALRKVYHKVDSEDAVKLAANDPACPVMVADGMETSMGGESREAREFVGPNSDDPSVLVHTSQTEPLNTMADQVGPASPHAVGHLSPHQPTVSRNHLRNDPRNPLDSRELHRLRDHPHCHYSREVHHHRDAYPPLLERDGLQLRNAPYNRREAPGLTPLEVYGPYVTQWNDIDDHQGFTPYADDPSCSWGYRDQYGQWRRYEDTQKMVHDGEFSNYPREAPAPRIYPFEDHRATHTDNRDGNSMISAATVWSRTMKPEPDRKMVLGSRSSRTIPIWFGLPEPFRTLIDFDFVSLLSLVPS</sequence>
<organism evidence="2 3">
    <name type="scientific">Suillus fuscotomentosus</name>
    <dbReference type="NCBI Taxonomy" id="1912939"/>
    <lineage>
        <taxon>Eukaryota</taxon>
        <taxon>Fungi</taxon>
        <taxon>Dikarya</taxon>
        <taxon>Basidiomycota</taxon>
        <taxon>Agaricomycotina</taxon>
        <taxon>Agaricomycetes</taxon>
        <taxon>Agaricomycetidae</taxon>
        <taxon>Boletales</taxon>
        <taxon>Suillineae</taxon>
        <taxon>Suillaceae</taxon>
        <taxon>Suillus</taxon>
    </lineage>
</organism>
<dbReference type="Proteomes" id="UP001195769">
    <property type="component" value="Unassembled WGS sequence"/>
</dbReference>
<keyword evidence="3" id="KW-1185">Reference proteome</keyword>
<comment type="caution">
    <text evidence="2">The sequence shown here is derived from an EMBL/GenBank/DDBJ whole genome shotgun (WGS) entry which is preliminary data.</text>
</comment>